<dbReference type="PRINTS" id="PR00449">
    <property type="entry name" value="RASTRNSFRMNG"/>
</dbReference>
<name>A0AAD8Y7F4_9STRA</name>
<dbReference type="InterPro" id="IPR027417">
    <property type="entry name" value="P-loop_NTPase"/>
</dbReference>
<comment type="caution">
    <text evidence="5">The sequence shown here is derived from an EMBL/GenBank/DDBJ whole genome shotgun (WGS) entry which is preliminary data.</text>
</comment>
<proteinExistence type="inferred from homology"/>
<sequence length="455" mass="53150">MQTNQSQPPHLRGATRLKCIILGSANAGKTCLLRRYVHGKFEDDIEVNKSSSKRVSRSTNSTLGADYYVKKTGGNGSVFLQLWDTAGKERLKPQKIPNEYDKKSNYYQFLSISIKDSNAKNTNHYEHRYNNWGNGTVKEQIQTQIQNNNREHERPLHYRQHNNQTESSKPLGDALFRNVHVCMLVYDATSSTSFLHLMQWHSEWIQKMKQWEKEDLAKQQSNNDTSLRKKRRRRRVPFIVVASKIDLIREEKVAGATCPNMLHDDNRSVMGFPNGEYKGKGYAYEYAVEDYSTDESETDHQPEDRAQGRGHKQLTYSLKETSWSNDAMYLKSLQLAEDQLPANRLMILLWCKRNRIPHVEASALTGEGVNGAMDMLVKMGVEELEAREQEQRDQERLQQIEREKRKRLEQHQSYFVYQPRYEKELDLFARYSSSDEKRCSVFSCFKTFFSLCLNR</sequence>
<dbReference type="PANTHER" id="PTHR47981:SF20">
    <property type="entry name" value="RAS-RELATED PROTEIN RAB-7A"/>
    <property type="match status" value="1"/>
</dbReference>
<dbReference type="Gene3D" id="3.40.50.300">
    <property type="entry name" value="P-loop containing nucleotide triphosphate hydrolases"/>
    <property type="match status" value="2"/>
</dbReference>
<dbReference type="AlphaFoldDB" id="A0AAD8Y7F4"/>
<dbReference type="GO" id="GO:0005525">
    <property type="term" value="F:GTP binding"/>
    <property type="evidence" value="ECO:0007669"/>
    <property type="project" value="UniProtKB-KW"/>
</dbReference>
<comment type="similarity">
    <text evidence="1">Belongs to the small GTPase superfamily. Rab family.</text>
</comment>
<dbReference type="SMART" id="SM00175">
    <property type="entry name" value="RAB"/>
    <property type="match status" value="1"/>
</dbReference>
<dbReference type="Pfam" id="PF08477">
    <property type="entry name" value="Roc"/>
    <property type="match status" value="1"/>
</dbReference>
<dbReference type="PANTHER" id="PTHR47981">
    <property type="entry name" value="RAB FAMILY"/>
    <property type="match status" value="1"/>
</dbReference>
<evidence type="ECO:0000313" key="5">
    <source>
        <dbReference type="EMBL" id="KAK1741171.1"/>
    </source>
</evidence>
<evidence type="ECO:0000256" key="2">
    <source>
        <dbReference type="ARBA" id="ARBA00022741"/>
    </source>
</evidence>
<accession>A0AAD8Y7F4</accession>
<protein>
    <submittedName>
        <fullName evidence="5">Rab family small GTPase</fullName>
    </submittedName>
</protein>
<dbReference type="Proteomes" id="UP001224775">
    <property type="component" value="Unassembled WGS sequence"/>
</dbReference>
<keyword evidence="6" id="KW-1185">Reference proteome</keyword>
<dbReference type="EMBL" id="JATAAI010000014">
    <property type="protein sequence ID" value="KAK1741171.1"/>
    <property type="molecule type" value="Genomic_DNA"/>
</dbReference>
<evidence type="ECO:0000256" key="3">
    <source>
        <dbReference type="ARBA" id="ARBA00023134"/>
    </source>
</evidence>
<gene>
    <name evidence="5" type="ORF">QTG54_008423</name>
</gene>
<keyword evidence="2" id="KW-0547">Nucleotide-binding</keyword>
<evidence type="ECO:0000256" key="4">
    <source>
        <dbReference type="SAM" id="MobiDB-lite"/>
    </source>
</evidence>
<evidence type="ECO:0000313" key="6">
    <source>
        <dbReference type="Proteomes" id="UP001224775"/>
    </source>
</evidence>
<dbReference type="PROSITE" id="PS51419">
    <property type="entry name" value="RAB"/>
    <property type="match status" value="1"/>
</dbReference>
<keyword evidence="3" id="KW-0342">GTP-binding</keyword>
<reference evidence="5" key="1">
    <citation type="submission" date="2023-06" db="EMBL/GenBank/DDBJ databases">
        <title>Survivors Of The Sea: Transcriptome response of Skeletonema marinoi to long-term dormancy.</title>
        <authorList>
            <person name="Pinder M.I.M."/>
            <person name="Kourtchenko O."/>
            <person name="Robertson E.K."/>
            <person name="Larsson T."/>
            <person name="Maumus F."/>
            <person name="Osuna-Cruz C.M."/>
            <person name="Vancaester E."/>
            <person name="Stenow R."/>
            <person name="Vandepoele K."/>
            <person name="Ploug H."/>
            <person name="Bruchert V."/>
            <person name="Godhe A."/>
            <person name="Topel M."/>
        </authorList>
    </citation>
    <scope>NUCLEOTIDE SEQUENCE</scope>
    <source>
        <strain evidence="5">R05AC</strain>
    </source>
</reference>
<feature type="region of interest" description="Disordered" evidence="4">
    <location>
        <begin position="292"/>
        <end position="311"/>
    </location>
</feature>
<feature type="compositionally biased region" description="Basic and acidic residues" evidence="4">
    <location>
        <begin position="298"/>
        <end position="307"/>
    </location>
</feature>
<evidence type="ECO:0000256" key="1">
    <source>
        <dbReference type="ARBA" id="ARBA00006270"/>
    </source>
</evidence>
<organism evidence="5 6">
    <name type="scientific">Skeletonema marinoi</name>
    <dbReference type="NCBI Taxonomy" id="267567"/>
    <lineage>
        <taxon>Eukaryota</taxon>
        <taxon>Sar</taxon>
        <taxon>Stramenopiles</taxon>
        <taxon>Ochrophyta</taxon>
        <taxon>Bacillariophyta</taxon>
        <taxon>Coscinodiscophyceae</taxon>
        <taxon>Thalassiosirophycidae</taxon>
        <taxon>Thalassiosirales</taxon>
        <taxon>Skeletonemataceae</taxon>
        <taxon>Skeletonema</taxon>
        <taxon>Skeletonema marinoi-dohrnii complex</taxon>
    </lineage>
</organism>
<dbReference type="SUPFAM" id="SSF52540">
    <property type="entry name" value="P-loop containing nucleoside triphosphate hydrolases"/>
    <property type="match status" value="1"/>
</dbReference>